<dbReference type="PANTHER" id="PTHR24114">
    <property type="entry name" value="LEUCINE RICH REPEAT FAMILY PROTEIN"/>
    <property type="match status" value="1"/>
</dbReference>
<dbReference type="EMBL" id="GL349476">
    <property type="protein sequence ID" value="KNC52835.1"/>
    <property type="molecule type" value="Genomic_DNA"/>
</dbReference>
<dbReference type="AlphaFoldDB" id="A0A0L0DKS5"/>
<dbReference type="SMART" id="SM00368">
    <property type="entry name" value="LRR_RI"/>
    <property type="match status" value="3"/>
</dbReference>
<dbReference type="SUPFAM" id="SSF52047">
    <property type="entry name" value="RNI-like"/>
    <property type="match status" value="1"/>
</dbReference>
<accession>A0A0L0DKS5</accession>
<dbReference type="OMA" id="ECNRIAR"/>
<feature type="region of interest" description="Disordered" evidence="1">
    <location>
        <begin position="573"/>
        <end position="629"/>
    </location>
</feature>
<keyword evidence="3" id="KW-1185">Reference proteome</keyword>
<dbReference type="InterPro" id="IPR052394">
    <property type="entry name" value="LRR-containing"/>
</dbReference>
<feature type="compositionally biased region" description="Basic and acidic residues" evidence="1">
    <location>
        <begin position="530"/>
        <end position="541"/>
    </location>
</feature>
<dbReference type="InterPro" id="IPR032675">
    <property type="entry name" value="LRR_dom_sf"/>
</dbReference>
<protein>
    <submittedName>
        <fullName evidence="2">Uncharacterized protein</fullName>
    </submittedName>
</protein>
<feature type="compositionally biased region" description="Pro residues" evidence="1">
    <location>
        <begin position="467"/>
        <end position="476"/>
    </location>
</feature>
<sequence>MLSKKQGNGVWDLSALDRRLDEQDVSVLTRHLLRPSLAASLTVFKAANVLSIVHTEAILRSLRSCSALAHIDLSHNPLGPSLLAILLSSPAPSVVAPLPSLRVLELAACDLGDRGALVLAAFLSRHPVLARLDAAGNAIDDQGAFELASALDANDSLVHLDVSGNVFGEAARAALEASASAVCSVDVSRSLSELSASGFRPGLSLVDLSASATSTAAGYQAAVDAQGTKEQVQKYLKRKEAEWAARAEAERRAALDALAADYDARIAAINATHSEALAAQTRSFALAQHEVVAAATAPLLARIAELEAAMSVRQPASPSFRELSSITQTPLEVTVLTASPHRSPRQASLDPNPLWETEPDLNSMCAPFSPSPSPSAKPSAAPPPPARPQTVIPASAPGLRDWVVFDESIMASSARVSDVAPAPPAPLARSLLPPPPPPLAALAPPPPPPPPLTVAAPAAASGSVTIPHPPSPPPAPVATSFAAPPPPPPPPPPPSLSSEPPSSTPRHSGAGTNALLDAIRTTNRSTLLRKATERPDGECNRIARSNRPQSTPMEQALGTSLKNMWTKLASVQDNAENAAASPLDKSAWSSSADDGSFELNLRSRKSHGGGGSRPSTPLRERVNGAQAPADALRQHLFTIRRANMTVDGDESGIDDSWM</sequence>
<feature type="compositionally biased region" description="Pro residues" evidence="1">
    <location>
        <begin position="483"/>
        <end position="495"/>
    </location>
</feature>
<dbReference type="Pfam" id="PF13516">
    <property type="entry name" value="LRR_6"/>
    <property type="match status" value="1"/>
</dbReference>
<feature type="compositionally biased region" description="Pro residues" evidence="1">
    <location>
        <begin position="369"/>
        <end position="387"/>
    </location>
</feature>
<dbReference type="PANTHER" id="PTHR24114:SF2">
    <property type="entry name" value="F-BOX DOMAIN-CONTAINING PROTEIN-RELATED"/>
    <property type="match status" value="1"/>
</dbReference>
<evidence type="ECO:0000313" key="2">
    <source>
        <dbReference type="EMBL" id="KNC52835.1"/>
    </source>
</evidence>
<feature type="region of interest" description="Disordered" evidence="1">
    <location>
        <begin position="438"/>
        <end position="553"/>
    </location>
</feature>
<name>A0A0L0DKS5_THETB</name>
<dbReference type="GeneID" id="25567548"/>
<dbReference type="InterPro" id="IPR001611">
    <property type="entry name" value="Leu-rich_rpt"/>
</dbReference>
<feature type="region of interest" description="Disordered" evidence="1">
    <location>
        <begin position="336"/>
        <end position="393"/>
    </location>
</feature>
<gene>
    <name evidence="2" type="ORF">AMSG_08977</name>
</gene>
<dbReference type="Proteomes" id="UP000054408">
    <property type="component" value="Unassembled WGS sequence"/>
</dbReference>
<proteinExistence type="predicted"/>
<organism evidence="2 3">
    <name type="scientific">Thecamonas trahens ATCC 50062</name>
    <dbReference type="NCBI Taxonomy" id="461836"/>
    <lineage>
        <taxon>Eukaryota</taxon>
        <taxon>Apusozoa</taxon>
        <taxon>Apusomonadida</taxon>
        <taxon>Apusomonadidae</taxon>
        <taxon>Thecamonas</taxon>
    </lineage>
</organism>
<dbReference type="Gene3D" id="3.80.10.10">
    <property type="entry name" value="Ribonuclease Inhibitor"/>
    <property type="match status" value="1"/>
</dbReference>
<dbReference type="RefSeq" id="XP_013754940.1">
    <property type="nucleotide sequence ID" value="XM_013899486.1"/>
</dbReference>
<feature type="compositionally biased region" description="Low complexity" evidence="1">
    <location>
        <begin position="496"/>
        <end position="505"/>
    </location>
</feature>
<feature type="compositionally biased region" description="Pro residues" evidence="1">
    <location>
        <begin position="438"/>
        <end position="452"/>
    </location>
</feature>
<evidence type="ECO:0000256" key="1">
    <source>
        <dbReference type="SAM" id="MobiDB-lite"/>
    </source>
</evidence>
<reference evidence="2 3" key="1">
    <citation type="submission" date="2010-05" db="EMBL/GenBank/DDBJ databases">
        <title>The Genome Sequence of Thecamonas trahens ATCC 50062.</title>
        <authorList>
            <consortium name="The Broad Institute Genome Sequencing Platform"/>
            <person name="Russ C."/>
            <person name="Cuomo C."/>
            <person name="Shea T."/>
            <person name="Young S.K."/>
            <person name="Zeng Q."/>
            <person name="Koehrsen M."/>
            <person name="Haas B."/>
            <person name="Borodovsky M."/>
            <person name="Guigo R."/>
            <person name="Alvarado L."/>
            <person name="Berlin A."/>
            <person name="Bochicchio J."/>
            <person name="Borenstein D."/>
            <person name="Chapman S."/>
            <person name="Chen Z."/>
            <person name="Freedman E."/>
            <person name="Gellesch M."/>
            <person name="Goldberg J."/>
            <person name="Griggs A."/>
            <person name="Gujja S."/>
            <person name="Heilman E."/>
            <person name="Heiman D."/>
            <person name="Hepburn T."/>
            <person name="Howarth C."/>
            <person name="Jen D."/>
            <person name="Larson L."/>
            <person name="Mehta T."/>
            <person name="Park D."/>
            <person name="Pearson M."/>
            <person name="Roberts A."/>
            <person name="Saif S."/>
            <person name="Shenoy N."/>
            <person name="Sisk P."/>
            <person name="Stolte C."/>
            <person name="Sykes S."/>
            <person name="Thomson T."/>
            <person name="Walk T."/>
            <person name="White J."/>
            <person name="Yandava C."/>
            <person name="Burger G."/>
            <person name="Gray M.W."/>
            <person name="Holland P.W.H."/>
            <person name="King N."/>
            <person name="Lang F.B.F."/>
            <person name="Roger A.J."/>
            <person name="Ruiz-Trillo I."/>
            <person name="Lander E."/>
            <person name="Nusbaum C."/>
        </authorList>
    </citation>
    <scope>NUCLEOTIDE SEQUENCE [LARGE SCALE GENOMIC DNA]</scope>
    <source>
        <strain evidence="2 3">ATCC 50062</strain>
    </source>
</reference>
<evidence type="ECO:0000313" key="3">
    <source>
        <dbReference type="Proteomes" id="UP000054408"/>
    </source>
</evidence>
<dbReference type="OrthoDB" id="272549at2759"/>